<keyword evidence="3" id="KW-1185">Reference proteome</keyword>
<organism evidence="2 3">
    <name type="scientific">Mordavella massiliensis</name>
    <dbReference type="NCBI Taxonomy" id="1871024"/>
    <lineage>
        <taxon>Bacteria</taxon>
        <taxon>Bacillati</taxon>
        <taxon>Bacillota</taxon>
        <taxon>Clostridia</taxon>
        <taxon>Eubacteriales</taxon>
        <taxon>Clostridiaceae</taxon>
        <taxon>Mordavella</taxon>
    </lineage>
</organism>
<proteinExistence type="predicted"/>
<comment type="caution">
    <text evidence="2">The sequence shown here is derived from an EMBL/GenBank/DDBJ whole genome shotgun (WGS) entry which is preliminary data.</text>
</comment>
<evidence type="ECO:0000259" key="1">
    <source>
        <dbReference type="Pfam" id="PF13175"/>
    </source>
</evidence>
<dbReference type="Pfam" id="PF13175">
    <property type="entry name" value="AAA_15"/>
    <property type="match status" value="1"/>
</dbReference>
<dbReference type="PANTHER" id="PTHR43581:SF4">
    <property type="entry name" value="ATP_GTP PHOSPHATASE"/>
    <property type="match status" value="1"/>
</dbReference>
<evidence type="ECO:0000313" key="3">
    <source>
        <dbReference type="Proteomes" id="UP000713880"/>
    </source>
</evidence>
<dbReference type="PANTHER" id="PTHR43581">
    <property type="entry name" value="ATP/GTP PHOSPHATASE"/>
    <property type="match status" value="1"/>
</dbReference>
<name>A0A938X5E7_9CLOT</name>
<dbReference type="InterPro" id="IPR027417">
    <property type="entry name" value="P-loop_NTPase"/>
</dbReference>
<dbReference type="Proteomes" id="UP000713880">
    <property type="component" value="Unassembled WGS sequence"/>
</dbReference>
<dbReference type="EMBL" id="JACJLV010000093">
    <property type="protein sequence ID" value="MBM6827960.1"/>
    <property type="molecule type" value="Genomic_DNA"/>
</dbReference>
<dbReference type="InterPro" id="IPR041685">
    <property type="entry name" value="AAA_GajA/Old/RecF-like"/>
</dbReference>
<accession>A0A938X5E7</accession>
<gene>
    <name evidence="2" type="ORF">H6A13_12835</name>
</gene>
<dbReference type="InterPro" id="IPR051396">
    <property type="entry name" value="Bact_Antivir_Def_Nuclease"/>
</dbReference>
<dbReference type="AlphaFoldDB" id="A0A938X5E7"/>
<feature type="domain" description="Endonuclease GajA/Old nuclease/RecF-like AAA" evidence="1">
    <location>
        <begin position="4"/>
        <end position="354"/>
    </location>
</feature>
<sequence length="439" mass="50953">MNGTVKIQNFGPIKNAEVALDKNVQILIGEQASGKSTIGKVVYFCNKIRDYTLDYLMTEERFSQNHENEYFTYYLKYLRRKFMDCFGKTTHMPYFQIHFTFGEQYVRIYKSRDGYVMLQFAPGLEAQLRDLFGEVAETYRRQNTSESTSNEGLEIYDKIIMATMLKQRLRYAVTSMFLSAEEVIYIPAGRSLLATLSEDMRYLLAQNMDLTMREFVELIQTTRKRFGTKIPEMIKDYTKTENGQINNMAVGQAYSLIREILKADYTSEEDGEKIYFDERHWVKLMYGSSGQQEALWILLLVFIIILENKNAFVIIEEPEAHLFPKAQRKIVNLIALMVNTTKSKVMMTTHSPYILTAANILLYSRKVEEKPSSGTDTIVPRNLRLSYEKTAAYKVGGKDRTIVSLLDEETHMIDADYIDSVSEIINEELERLLEKECDL</sequence>
<reference evidence="2" key="2">
    <citation type="journal article" date="2021" name="Sci. Rep.">
        <title>The distribution of antibiotic resistance genes in chicken gut microbiota commensals.</title>
        <authorList>
            <person name="Juricova H."/>
            <person name="Matiasovicova J."/>
            <person name="Kubasova T."/>
            <person name="Cejkova D."/>
            <person name="Rychlik I."/>
        </authorList>
    </citation>
    <scope>NUCLEOTIDE SEQUENCE</scope>
    <source>
        <strain evidence="2">An420c</strain>
    </source>
</reference>
<reference evidence="2" key="1">
    <citation type="submission" date="2020-08" db="EMBL/GenBank/DDBJ databases">
        <authorList>
            <person name="Cejkova D."/>
            <person name="Kubasova T."/>
            <person name="Jahodarova E."/>
            <person name="Rychlik I."/>
        </authorList>
    </citation>
    <scope>NUCLEOTIDE SEQUENCE</scope>
    <source>
        <strain evidence="2">An420c</strain>
    </source>
</reference>
<dbReference type="Gene3D" id="3.40.50.300">
    <property type="entry name" value="P-loop containing nucleotide triphosphate hydrolases"/>
    <property type="match status" value="1"/>
</dbReference>
<evidence type="ECO:0000313" key="2">
    <source>
        <dbReference type="EMBL" id="MBM6827960.1"/>
    </source>
</evidence>
<protein>
    <submittedName>
        <fullName evidence="2">AAA family ATPase</fullName>
    </submittedName>
</protein>
<dbReference type="SUPFAM" id="SSF52540">
    <property type="entry name" value="P-loop containing nucleoside triphosphate hydrolases"/>
    <property type="match status" value="1"/>
</dbReference>